<evidence type="ECO:0000313" key="1">
    <source>
        <dbReference type="EMBL" id="GAA0168192.1"/>
    </source>
</evidence>
<dbReference type="Proteomes" id="UP001454036">
    <property type="component" value="Unassembled WGS sequence"/>
</dbReference>
<proteinExistence type="predicted"/>
<accession>A0AAV3R1F5</accession>
<evidence type="ECO:0000313" key="2">
    <source>
        <dbReference type="Proteomes" id="UP001454036"/>
    </source>
</evidence>
<keyword evidence="2" id="KW-1185">Reference proteome</keyword>
<comment type="caution">
    <text evidence="1">The sequence shown here is derived from an EMBL/GenBank/DDBJ whole genome shotgun (WGS) entry which is preliminary data.</text>
</comment>
<name>A0AAV3R1F5_LITER</name>
<protein>
    <submittedName>
        <fullName evidence="1">Uncharacterized protein</fullName>
    </submittedName>
</protein>
<sequence>MIGAWRVNSELVTIVVWRVEILRCEMGRGTLGLGFGRSSMAFPLANEESQLNSSLYDERVYKRECPYSRLANLEPHSESLEIHFSSTSFGDDTSPSANSPISEMTVGDIVASKFMSYNDDVRAICPYKRLSPFSLILYSEVPFPLKDKMSQSSKNQVDNFELRPRTEADQAEASISGGMLIIPLAEPLAQVPLPQNTEPANPILHANVVEATRAEEAYQGMMASVPTFVKESTPPDLTDDQLDNITTYFSIPLEKVDTHLALPRESLYLPHIEESSTDPDLTFGYTSVYIETFSFGMRLPFSFGMRIPFSPNRHKPSPGPITPY</sequence>
<gene>
    <name evidence="1" type="ORF">LIER_22962</name>
</gene>
<dbReference type="AlphaFoldDB" id="A0AAV3R1F5"/>
<organism evidence="1 2">
    <name type="scientific">Lithospermum erythrorhizon</name>
    <name type="common">Purple gromwell</name>
    <name type="synonym">Lithospermum officinale var. erythrorhizon</name>
    <dbReference type="NCBI Taxonomy" id="34254"/>
    <lineage>
        <taxon>Eukaryota</taxon>
        <taxon>Viridiplantae</taxon>
        <taxon>Streptophyta</taxon>
        <taxon>Embryophyta</taxon>
        <taxon>Tracheophyta</taxon>
        <taxon>Spermatophyta</taxon>
        <taxon>Magnoliopsida</taxon>
        <taxon>eudicotyledons</taxon>
        <taxon>Gunneridae</taxon>
        <taxon>Pentapetalae</taxon>
        <taxon>asterids</taxon>
        <taxon>lamiids</taxon>
        <taxon>Boraginales</taxon>
        <taxon>Boraginaceae</taxon>
        <taxon>Boraginoideae</taxon>
        <taxon>Lithospermeae</taxon>
        <taxon>Lithospermum</taxon>
    </lineage>
</organism>
<reference evidence="1 2" key="1">
    <citation type="submission" date="2024-01" db="EMBL/GenBank/DDBJ databases">
        <title>The complete chloroplast genome sequence of Lithospermum erythrorhizon: insights into the phylogenetic relationship among Boraginaceae species and the maternal lineages of purple gromwells.</title>
        <authorList>
            <person name="Okada T."/>
            <person name="Watanabe K."/>
        </authorList>
    </citation>
    <scope>NUCLEOTIDE SEQUENCE [LARGE SCALE GENOMIC DNA]</scope>
</reference>
<dbReference type="EMBL" id="BAABME010006376">
    <property type="protein sequence ID" value="GAA0168192.1"/>
    <property type="molecule type" value="Genomic_DNA"/>
</dbReference>